<keyword evidence="3" id="KW-1185">Reference proteome</keyword>
<reference evidence="2" key="2">
    <citation type="submission" date="2023-06" db="EMBL/GenBank/DDBJ databases">
        <authorList>
            <consortium name="Lawrence Berkeley National Laboratory"/>
            <person name="Mondo S.J."/>
            <person name="Hensen N."/>
            <person name="Bonometti L."/>
            <person name="Westerberg I."/>
            <person name="Brannstrom I.O."/>
            <person name="Guillou S."/>
            <person name="Cros-Aarteil S."/>
            <person name="Calhoun S."/>
            <person name="Haridas S."/>
            <person name="Kuo A."/>
            <person name="Pangilinan J."/>
            <person name="Riley R."/>
            <person name="Labutti K."/>
            <person name="Andreopoulos B."/>
            <person name="Lipzen A."/>
            <person name="Chen C."/>
            <person name="Yanf M."/>
            <person name="Daum C."/>
            <person name="Ng V."/>
            <person name="Clum A."/>
            <person name="Steindorff A."/>
            <person name="Ohm R."/>
            <person name="Martin F."/>
            <person name="Silar P."/>
            <person name="Natvig D."/>
            <person name="Lalanne C."/>
            <person name="Gautier V."/>
            <person name="Ament-Velasquez S.L."/>
            <person name="Kruys A."/>
            <person name="Hutchinson M.I."/>
            <person name="Powell A.J."/>
            <person name="Barry K."/>
            <person name="Miller A.N."/>
            <person name="Grigoriev I.V."/>
            <person name="Debuchy R."/>
            <person name="Gladieux P."/>
            <person name="Thoren M.H."/>
            <person name="Johannesson H."/>
        </authorList>
    </citation>
    <scope>NUCLEOTIDE SEQUENCE</scope>
    <source>
        <strain evidence="2">PSN324</strain>
    </source>
</reference>
<dbReference type="PROSITE" id="PS51257">
    <property type="entry name" value="PROKAR_LIPOPROTEIN"/>
    <property type="match status" value="1"/>
</dbReference>
<dbReference type="Proteomes" id="UP001321749">
    <property type="component" value="Unassembled WGS sequence"/>
</dbReference>
<sequence length="75" mass="8748">MPRQTRFVCVHVLCMFQGCHLTSQFQSNPPCEIESVLPTSLITINYKPYSFYKRQIIIYTIQPQVSEKTPPHPVH</sequence>
<proteinExistence type="predicted"/>
<evidence type="ECO:0000256" key="1">
    <source>
        <dbReference type="SAM" id="SignalP"/>
    </source>
</evidence>
<gene>
    <name evidence="2" type="ORF">QBC42DRAFT_60749</name>
</gene>
<feature type="signal peptide" evidence="1">
    <location>
        <begin position="1"/>
        <end position="21"/>
    </location>
</feature>
<comment type="caution">
    <text evidence="2">The sequence shown here is derived from an EMBL/GenBank/DDBJ whole genome shotgun (WGS) entry which is preliminary data.</text>
</comment>
<feature type="chain" id="PRO_5043395708" description="Secreted protein" evidence="1">
    <location>
        <begin position="22"/>
        <end position="75"/>
    </location>
</feature>
<dbReference type="AlphaFoldDB" id="A0AAV9HSI6"/>
<evidence type="ECO:0008006" key="4">
    <source>
        <dbReference type="Google" id="ProtNLM"/>
    </source>
</evidence>
<reference evidence="2" key="1">
    <citation type="journal article" date="2023" name="Mol. Phylogenet. Evol.">
        <title>Genome-scale phylogeny and comparative genomics of the fungal order Sordariales.</title>
        <authorList>
            <person name="Hensen N."/>
            <person name="Bonometti L."/>
            <person name="Westerberg I."/>
            <person name="Brannstrom I.O."/>
            <person name="Guillou S."/>
            <person name="Cros-Aarteil S."/>
            <person name="Calhoun S."/>
            <person name="Haridas S."/>
            <person name="Kuo A."/>
            <person name="Mondo S."/>
            <person name="Pangilinan J."/>
            <person name="Riley R."/>
            <person name="LaButti K."/>
            <person name="Andreopoulos B."/>
            <person name="Lipzen A."/>
            <person name="Chen C."/>
            <person name="Yan M."/>
            <person name="Daum C."/>
            <person name="Ng V."/>
            <person name="Clum A."/>
            <person name="Steindorff A."/>
            <person name="Ohm R.A."/>
            <person name="Martin F."/>
            <person name="Silar P."/>
            <person name="Natvig D.O."/>
            <person name="Lalanne C."/>
            <person name="Gautier V."/>
            <person name="Ament-Velasquez S.L."/>
            <person name="Kruys A."/>
            <person name="Hutchinson M.I."/>
            <person name="Powell A.J."/>
            <person name="Barry K."/>
            <person name="Miller A.N."/>
            <person name="Grigoriev I.V."/>
            <person name="Debuchy R."/>
            <person name="Gladieux P."/>
            <person name="Hiltunen Thoren M."/>
            <person name="Johannesson H."/>
        </authorList>
    </citation>
    <scope>NUCLEOTIDE SEQUENCE</scope>
    <source>
        <strain evidence="2">PSN324</strain>
    </source>
</reference>
<organism evidence="2 3">
    <name type="scientific">Cladorrhinum samala</name>
    <dbReference type="NCBI Taxonomy" id="585594"/>
    <lineage>
        <taxon>Eukaryota</taxon>
        <taxon>Fungi</taxon>
        <taxon>Dikarya</taxon>
        <taxon>Ascomycota</taxon>
        <taxon>Pezizomycotina</taxon>
        <taxon>Sordariomycetes</taxon>
        <taxon>Sordariomycetidae</taxon>
        <taxon>Sordariales</taxon>
        <taxon>Podosporaceae</taxon>
        <taxon>Cladorrhinum</taxon>
    </lineage>
</organism>
<keyword evidence="1" id="KW-0732">Signal</keyword>
<evidence type="ECO:0000313" key="2">
    <source>
        <dbReference type="EMBL" id="KAK4463752.1"/>
    </source>
</evidence>
<protein>
    <recommendedName>
        <fullName evidence="4">Secreted protein</fullName>
    </recommendedName>
</protein>
<name>A0AAV9HSI6_9PEZI</name>
<dbReference type="EMBL" id="MU864956">
    <property type="protein sequence ID" value="KAK4463752.1"/>
    <property type="molecule type" value="Genomic_DNA"/>
</dbReference>
<evidence type="ECO:0000313" key="3">
    <source>
        <dbReference type="Proteomes" id="UP001321749"/>
    </source>
</evidence>
<accession>A0AAV9HSI6</accession>